<accession>A0A6J4VUM6</accession>
<gene>
    <name evidence="3" type="ORF">AVDCRST_MAG86-3772</name>
</gene>
<evidence type="ECO:0000259" key="2">
    <source>
        <dbReference type="SMART" id="SM00014"/>
    </source>
</evidence>
<keyword evidence="1" id="KW-0812">Transmembrane</keyword>
<feature type="transmembrane region" description="Helical" evidence="1">
    <location>
        <begin position="21"/>
        <end position="40"/>
    </location>
</feature>
<keyword evidence="1" id="KW-0472">Membrane</keyword>
<dbReference type="AlphaFoldDB" id="A0A6J4VUM6"/>
<sequence length="292" mass="31970">MQTITFVQQFASPTLDHFFRLMSDLGSTEAYIIFLLGTYLALDARLGQRLGLFVLFGFYLNFHLKGLIGTERPFLIDPAVARTPEAIPTSGPGFPSGHAQMSLTFWGYAASWLKRPWFWAVAVLLVALISLSRLYLGMHFLVDVVGGLLIGAFYTVVVAFAEPVWASLKGVPRPMRALAGFLIPLFLLLVLPPPGLESSLIMGAMAAFGSAPLLLPYKPPARLGPRLLVAFVGIVFVFAALTASSLLLPEDFKRNPLGGFIRYFAVAYIGLYLTPWLAQRLGIAPRKTRAAH</sequence>
<protein>
    <recommendedName>
        <fullName evidence="2">Phosphatidic acid phosphatase type 2/haloperoxidase domain-containing protein</fullName>
    </recommendedName>
</protein>
<feature type="transmembrane region" description="Helical" evidence="1">
    <location>
        <begin position="117"/>
        <end position="136"/>
    </location>
</feature>
<dbReference type="PANTHER" id="PTHR14969">
    <property type="entry name" value="SPHINGOSINE-1-PHOSPHATE PHOSPHOHYDROLASE"/>
    <property type="match status" value="1"/>
</dbReference>
<name>A0A6J4VUM6_9DEIN</name>
<feature type="transmembrane region" description="Helical" evidence="1">
    <location>
        <begin position="227"/>
        <end position="248"/>
    </location>
</feature>
<feature type="transmembrane region" description="Helical" evidence="1">
    <location>
        <begin position="175"/>
        <end position="192"/>
    </location>
</feature>
<evidence type="ECO:0000313" key="3">
    <source>
        <dbReference type="EMBL" id="CAA9585945.1"/>
    </source>
</evidence>
<dbReference type="Pfam" id="PF01569">
    <property type="entry name" value="PAP2"/>
    <property type="match status" value="1"/>
</dbReference>
<feature type="transmembrane region" description="Helical" evidence="1">
    <location>
        <begin position="260"/>
        <end position="278"/>
    </location>
</feature>
<evidence type="ECO:0000256" key="1">
    <source>
        <dbReference type="SAM" id="Phobius"/>
    </source>
</evidence>
<dbReference type="EMBL" id="CADCWP010000316">
    <property type="protein sequence ID" value="CAA9585945.1"/>
    <property type="molecule type" value="Genomic_DNA"/>
</dbReference>
<dbReference type="SUPFAM" id="SSF48317">
    <property type="entry name" value="Acid phosphatase/Vanadium-dependent haloperoxidase"/>
    <property type="match status" value="1"/>
</dbReference>
<feature type="transmembrane region" description="Helical" evidence="1">
    <location>
        <begin position="46"/>
        <end position="64"/>
    </location>
</feature>
<organism evidence="3">
    <name type="scientific">uncultured Truepera sp</name>
    <dbReference type="NCBI Taxonomy" id="543023"/>
    <lineage>
        <taxon>Bacteria</taxon>
        <taxon>Thermotogati</taxon>
        <taxon>Deinococcota</taxon>
        <taxon>Deinococci</taxon>
        <taxon>Trueperales</taxon>
        <taxon>Trueperaceae</taxon>
        <taxon>Truepera</taxon>
        <taxon>environmental samples</taxon>
    </lineage>
</organism>
<keyword evidence="1" id="KW-1133">Transmembrane helix</keyword>
<feature type="domain" description="Phosphatidic acid phosphatase type 2/haloperoxidase" evidence="2">
    <location>
        <begin position="50"/>
        <end position="159"/>
    </location>
</feature>
<proteinExistence type="predicted"/>
<dbReference type="SMART" id="SM00014">
    <property type="entry name" value="acidPPc"/>
    <property type="match status" value="1"/>
</dbReference>
<reference evidence="3" key="1">
    <citation type="submission" date="2020-02" db="EMBL/GenBank/DDBJ databases">
        <authorList>
            <person name="Meier V. D."/>
        </authorList>
    </citation>
    <scope>NUCLEOTIDE SEQUENCE</scope>
    <source>
        <strain evidence="3">AVDCRST_MAG86</strain>
    </source>
</reference>
<feature type="transmembrane region" description="Helical" evidence="1">
    <location>
        <begin position="148"/>
        <end position="168"/>
    </location>
</feature>
<dbReference type="InterPro" id="IPR000326">
    <property type="entry name" value="PAP2/HPO"/>
</dbReference>
<dbReference type="InterPro" id="IPR036938">
    <property type="entry name" value="PAP2/HPO_sf"/>
</dbReference>
<dbReference type="Gene3D" id="1.20.144.10">
    <property type="entry name" value="Phosphatidic acid phosphatase type 2/haloperoxidase"/>
    <property type="match status" value="1"/>
</dbReference>
<dbReference type="PANTHER" id="PTHR14969:SF13">
    <property type="entry name" value="AT30094P"/>
    <property type="match status" value="1"/>
</dbReference>